<proteinExistence type="predicted"/>
<feature type="domain" description="Antirepressor protein C-terminal" evidence="2">
    <location>
        <begin position="194"/>
        <end position="298"/>
    </location>
</feature>
<dbReference type="InterPro" id="IPR014054">
    <property type="entry name" value="Phage_regulatory_Rha"/>
</dbReference>
<dbReference type="GO" id="GO:0003677">
    <property type="term" value="F:DNA binding"/>
    <property type="evidence" value="ECO:0007669"/>
    <property type="project" value="InterPro"/>
</dbReference>
<comment type="caution">
    <text evidence="3">The sequence shown here is derived from an EMBL/GenBank/DDBJ whole genome shotgun (WGS) entry which is preliminary data.</text>
</comment>
<evidence type="ECO:0000256" key="1">
    <source>
        <dbReference type="SAM" id="MobiDB-lite"/>
    </source>
</evidence>
<accession>A0A2W5K937</accession>
<dbReference type="EMBL" id="QFPN01000007">
    <property type="protein sequence ID" value="PZQ13662.1"/>
    <property type="molecule type" value="Genomic_DNA"/>
</dbReference>
<organism evidence="3 4">
    <name type="scientific">Ancylobacter novellus</name>
    <name type="common">Thiobacillus novellus</name>
    <dbReference type="NCBI Taxonomy" id="921"/>
    <lineage>
        <taxon>Bacteria</taxon>
        <taxon>Pseudomonadati</taxon>
        <taxon>Pseudomonadota</taxon>
        <taxon>Alphaproteobacteria</taxon>
        <taxon>Hyphomicrobiales</taxon>
        <taxon>Xanthobacteraceae</taxon>
        <taxon>Ancylobacter</taxon>
    </lineage>
</organism>
<dbReference type="AlphaFoldDB" id="A0A2W5K937"/>
<gene>
    <name evidence="3" type="ORF">DI565_14065</name>
</gene>
<evidence type="ECO:0000313" key="4">
    <source>
        <dbReference type="Proteomes" id="UP000249577"/>
    </source>
</evidence>
<dbReference type="NCBIfam" id="TIGR02681">
    <property type="entry name" value="phage_pRha"/>
    <property type="match status" value="1"/>
</dbReference>
<sequence length="306" mass="33794">MQKSSAPYESGCRRRRRPALPAQPPPSSRTPPPARAAMKSPKAEKEPRMTDKDMLTNEAERHPIVRIETGEAMADSRDVAAYFGKNHFDVLKAIRNMACSEEFRERNFASIKIKDLSGESTSHVTMTKDGFMFLVLGFTGAKAASLKEAYIGQFNAMERELMARRGVDPLAVLNDPSAMRGLLLNYSEKVLALEEKVADMAPAVEALDRIAEAHGTFCRSTAAKMLQIPPHTLCRWLRTNGWTFRRPGDKDDLAYQSKIASGMLEHKVTTGQRPDGTEWSSTQVRVTGKGLTALAKAFPPAAQEVA</sequence>
<evidence type="ECO:0000259" key="2">
    <source>
        <dbReference type="Pfam" id="PF03374"/>
    </source>
</evidence>
<reference evidence="3 4" key="1">
    <citation type="submission" date="2017-08" db="EMBL/GenBank/DDBJ databases">
        <title>Infants hospitalized years apart are colonized by the same room-sourced microbial strains.</title>
        <authorList>
            <person name="Brooks B."/>
            <person name="Olm M.R."/>
            <person name="Firek B.A."/>
            <person name="Baker R."/>
            <person name="Thomas B.C."/>
            <person name="Morowitz M.J."/>
            <person name="Banfield J.F."/>
        </authorList>
    </citation>
    <scope>NUCLEOTIDE SEQUENCE [LARGE SCALE GENOMIC DNA]</scope>
    <source>
        <strain evidence="3">S2_005_003_R2_43</strain>
    </source>
</reference>
<dbReference type="InterPro" id="IPR005039">
    <property type="entry name" value="Ant_C"/>
</dbReference>
<protein>
    <recommendedName>
        <fullName evidence="2">Antirepressor protein C-terminal domain-containing protein</fullName>
    </recommendedName>
</protein>
<feature type="compositionally biased region" description="Pro residues" evidence="1">
    <location>
        <begin position="21"/>
        <end position="34"/>
    </location>
</feature>
<feature type="region of interest" description="Disordered" evidence="1">
    <location>
        <begin position="1"/>
        <end position="52"/>
    </location>
</feature>
<dbReference type="Pfam" id="PF09669">
    <property type="entry name" value="Phage_pRha"/>
    <property type="match status" value="1"/>
</dbReference>
<dbReference type="Proteomes" id="UP000249577">
    <property type="component" value="Unassembled WGS sequence"/>
</dbReference>
<name>A0A2W5K937_ANCNO</name>
<evidence type="ECO:0000313" key="3">
    <source>
        <dbReference type="EMBL" id="PZQ13662.1"/>
    </source>
</evidence>
<dbReference type="Pfam" id="PF03374">
    <property type="entry name" value="ANT"/>
    <property type="match status" value="1"/>
</dbReference>
<feature type="compositionally biased region" description="Basic and acidic residues" evidence="1">
    <location>
        <begin position="41"/>
        <end position="52"/>
    </location>
</feature>